<evidence type="ECO:0000256" key="8">
    <source>
        <dbReference type="ARBA" id="ARBA00023154"/>
    </source>
</evidence>
<dbReference type="UniPathway" id="UPA00034">
    <property type="reaction ID" value="UER00017"/>
</dbReference>
<dbReference type="InterPro" id="IPR020625">
    <property type="entry name" value="Schiff_base-form_aldolases_AS"/>
</dbReference>
<evidence type="ECO:0000256" key="5">
    <source>
        <dbReference type="ARBA" id="ARBA00022490"/>
    </source>
</evidence>
<dbReference type="RefSeq" id="WP_003865488.1">
    <property type="nucleotide sequence ID" value="NZ_DS996843.1"/>
</dbReference>
<dbReference type="GO" id="GO:0009089">
    <property type="term" value="P:lysine biosynthetic process via diaminopimelate"/>
    <property type="evidence" value="ECO:0007669"/>
    <property type="project" value="UniProtKB-UniRule"/>
</dbReference>
<comment type="function">
    <text evidence="1">Catalyzes the condensation of (S)-aspartate-beta-semialdehyde [(S)-ASA] and pyruvate to 4-hydroxy-tetrahydrodipicolinate (HTPA).</text>
</comment>
<dbReference type="Pfam" id="PF00701">
    <property type="entry name" value="DHDPS"/>
    <property type="match status" value="1"/>
</dbReference>
<dbReference type="Gene3D" id="3.20.20.70">
    <property type="entry name" value="Aldolase class I"/>
    <property type="match status" value="1"/>
</dbReference>
<keyword evidence="17" id="KW-1185">Reference proteome</keyword>
<evidence type="ECO:0000256" key="4">
    <source>
        <dbReference type="ARBA" id="ARBA00012086"/>
    </source>
</evidence>
<dbReference type="GO" id="GO:0019877">
    <property type="term" value="P:diaminopimelate biosynthetic process"/>
    <property type="evidence" value="ECO:0007669"/>
    <property type="project" value="UniProtKB-KW"/>
</dbReference>
<protein>
    <recommendedName>
        <fullName evidence="4 12">4-hydroxy-tetrahydrodipicolinate synthase</fullName>
        <ecNumber evidence="4 12">4.3.3.7</ecNumber>
    </recommendedName>
</protein>
<keyword evidence="10" id="KW-0704">Schiff base</keyword>
<dbReference type="PRINTS" id="PR00146">
    <property type="entry name" value="DHPICSNTHASE"/>
</dbReference>
<keyword evidence="6" id="KW-0028">Amino-acid biosynthesis</keyword>
<dbReference type="PANTHER" id="PTHR12128:SF66">
    <property type="entry name" value="4-HYDROXY-2-OXOGLUTARATE ALDOLASE, MITOCHONDRIAL"/>
    <property type="match status" value="1"/>
</dbReference>
<evidence type="ECO:0000313" key="16">
    <source>
        <dbReference type="EMBL" id="EEC89744.1"/>
    </source>
</evidence>
<keyword evidence="7" id="KW-0220">Diaminopimelate biosynthesis</keyword>
<comment type="pathway">
    <text evidence="2">Amino-acid biosynthesis; L-lysine biosynthesis via DAP pathway; (S)-tetrahydrodipicolinate from L-aspartate: step 3/4.</text>
</comment>
<keyword evidence="5" id="KW-0963">Cytoplasm</keyword>
<dbReference type="InterPro" id="IPR005263">
    <property type="entry name" value="DapA"/>
</dbReference>
<dbReference type="InterPro" id="IPR002220">
    <property type="entry name" value="DapA-like"/>
</dbReference>
<evidence type="ECO:0000256" key="7">
    <source>
        <dbReference type="ARBA" id="ARBA00022915"/>
    </source>
</evidence>
<feature type="binding site" evidence="15">
    <location>
        <position position="206"/>
    </location>
    <ligand>
        <name>pyruvate</name>
        <dbReference type="ChEBI" id="CHEBI:15361"/>
    </ligand>
</feature>
<dbReference type="GO" id="GO:0008840">
    <property type="term" value="F:4-hydroxy-tetrahydrodipicolinate synthase activity"/>
    <property type="evidence" value="ECO:0007669"/>
    <property type="project" value="UniProtKB-UniRule"/>
</dbReference>
<dbReference type="PROSITE" id="PS00666">
    <property type="entry name" value="DHDPS_2"/>
    <property type="match status" value="1"/>
</dbReference>
<evidence type="ECO:0000256" key="1">
    <source>
        <dbReference type="ARBA" id="ARBA00003294"/>
    </source>
</evidence>
<dbReference type="CDD" id="cd00408">
    <property type="entry name" value="DHDPS-like"/>
    <property type="match status" value="1"/>
</dbReference>
<reference evidence="16 17" key="1">
    <citation type="submission" date="2008-10" db="EMBL/GenBank/DDBJ databases">
        <authorList>
            <person name="Fulton L."/>
            <person name="Clifton S."/>
            <person name="Fulton B."/>
            <person name="Xu J."/>
            <person name="Minx P."/>
            <person name="Pepin K.H."/>
            <person name="Johnson M."/>
            <person name="Bhonagiri V."/>
            <person name="Nash W.E."/>
            <person name="Mardis E.R."/>
            <person name="Wilson R.K."/>
        </authorList>
    </citation>
    <scope>NUCLEOTIDE SEQUENCE [LARGE SCALE GENOMIC DNA]</scope>
    <source>
        <strain evidence="16 17">DSM 3989</strain>
    </source>
</reference>
<evidence type="ECO:0000256" key="15">
    <source>
        <dbReference type="PIRSR" id="PIRSR001365-2"/>
    </source>
</evidence>
<proteinExistence type="inferred from homology"/>
<dbReference type="eggNOG" id="COG0329">
    <property type="taxonomic scope" value="Bacteria"/>
</dbReference>
<evidence type="ECO:0000256" key="11">
    <source>
        <dbReference type="ARBA" id="ARBA00047836"/>
    </source>
</evidence>
<evidence type="ECO:0000256" key="10">
    <source>
        <dbReference type="ARBA" id="ARBA00023270"/>
    </source>
</evidence>
<dbReference type="PIRSF" id="PIRSF001365">
    <property type="entry name" value="DHDPS"/>
    <property type="match status" value="1"/>
</dbReference>
<comment type="catalytic activity">
    <reaction evidence="11">
        <text>L-aspartate 4-semialdehyde + pyruvate = (2S,4S)-4-hydroxy-2,3,4,5-tetrahydrodipicolinate + H2O + H(+)</text>
        <dbReference type="Rhea" id="RHEA:34171"/>
        <dbReference type="ChEBI" id="CHEBI:15361"/>
        <dbReference type="ChEBI" id="CHEBI:15377"/>
        <dbReference type="ChEBI" id="CHEBI:15378"/>
        <dbReference type="ChEBI" id="CHEBI:67139"/>
        <dbReference type="ChEBI" id="CHEBI:537519"/>
        <dbReference type="EC" id="4.3.3.7"/>
    </reaction>
</comment>
<dbReference type="SMART" id="SM01130">
    <property type="entry name" value="DHDPS"/>
    <property type="match status" value="1"/>
</dbReference>
<evidence type="ECO:0000256" key="3">
    <source>
        <dbReference type="ARBA" id="ARBA00007592"/>
    </source>
</evidence>
<dbReference type="STRING" id="518637.EUBIFOR_01700"/>
<dbReference type="PANTHER" id="PTHR12128">
    <property type="entry name" value="DIHYDRODIPICOLINATE SYNTHASE"/>
    <property type="match status" value="1"/>
</dbReference>
<dbReference type="AlphaFoldDB" id="B7CBX5"/>
<dbReference type="EC" id="4.3.3.7" evidence="4 12"/>
<dbReference type="EMBL" id="ABYT01000092">
    <property type="protein sequence ID" value="EEC89744.1"/>
    <property type="molecule type" value="Genomic_DNA"/>
</dbReference>
<evidence type="ECO:0000256" key="2">
    <source>
        <dbReference type="ARBA" id="ARBA00005120"/>
    </source>
</evidence>
<comment type="caution">
    <text evidence="16">The sequence shown here is derived from an EMBL/GenBank/DDBJ whole genome shotgun (WGS) entry which is preliminary data.</text>
</comment>
<evidence type="ECO:0000256" key="9">
    <source>
        <dbReference type="ARBA" id="ARBA00023239"/>
    </source>
</evidence>
<dbReference type="InterPro" id="IPR013785">
    <property type="entry name" value="Aldolase_TIM"/>
</dbReference>
<dbReference type="SUPFAM" id="SSF51569">
    <property type="entry name" value="Aldolase"/>
    <property type="match status" value="1"/>
</dbReference>
<keyword evidence="8" id="KW-0457">Lysine biosynthesis</keyword>
<keyword evidence="9 13" id="KW-0456">Lyase</keyword>
<organism evidence="16 17">
    <name type="scientific">Holdemanella biformis DSM 3989</name>
    <dbReference type="NCBI Taxonomy" id="518637"/>
    <lineage>
        <taxon>Bacteria</taxon>
        <taxon>Bacillati</taxon>
        <taxon>Bacillota</taxon>
        <taxon>Erysipelotrichia</taxon>
        <taxon>Erysipelotrichales</taxon>
        <taxon>Erysipelotrichaceae</taxon>
        <taxon>Holdemanella</taxon>
    </lineage>
</organism>
<dbReference type="HOGENOM" id="CLU_049343_5_1_9"/>
<dbReference type="OrthoDB" id="9782828at2"/>
<comment type="similarity">
    <text evidence="3 13">Belongs to the DapA family.</text>
</comment>
<reference evidence="16 17" key="2">
    <citation type="submission" date="2008-11" db="EMBL/GenBank/DDBJ databases">
        <title>Draft genome sequence of Eubacterium biforme (DSM 3989).</title>
        <authorList>
            <person name="Sudarsanam P."/>
            <person name="Ley R."/>
            <person name="Guruge J."/>
            <person name="Turnbaugh P.J."/>
            <person name="Mahowald M."/>
            <person name="Liep D."/>
            <person name="Gordon J."/>
        </authorList>
    </citation>
    <scope>NUCLEOTIDE SEQUENCE [LARGE SCALE GENOMIC DNA]</scope>
    <source>
        <strain evidence="16 17">DSM 3989</strain>
    </source>
</reference>
<evidence type="ECO:0000256" key="14">
    <source>
        <dbReference type="PIRSR" id="PIRSR001365-1"/>
    </source>
</evidence>
<dbReference type="NCBIfam" id="TIGR00674">
    <property type="entry name" value="dapA"/>
    <property type="match status" value="1"/>
</dbReference>
<evidence type="ECO:0000256" key="6">
    <source>
        <dbReference type="ARBA" id="ARBA00022605"/>
    </source>
</evidence>
<evidence type="ECO:0000313" key="17">
    <source>
        <dbReference type="Proteomes" id="UP000004315"/>
    </source>
</evidence>
<feature type="active site" description="Schiff-base intermediate with substrate" evidence="14">
    <location>
        <position position="163"/>
    </location>
</feature>
<accession>B7CBX5</accession>
<name>B7CBX5_9FIRM</name>
<evidence type="ECO:0000256" key="12">
    <source>
        <dbReference type="NCBIfam" id="TIGR00674"/>
    </source>
</evidence>
<sequence>MFEGIITPIVTPFNRDKEESINYEATEKLINYLIEHGVKGIFILGSNGEFHVVDEDEKVEFAKKVVEIVNKRVPVFVGTGCCSTRATVRLSKKMEEIGADALSVITPYFLKPTDENLYAHYKAVAQSVNIPIVLYNIPKATGCPLSPELVDRLADIPNIKAIKDSSGELERIQAYAKIAENKDFELLIGSDSKISYAYGLGATAAVAGTSNVIVDTLVGLDKALNEGDTETAEKLQKDIDVLRGVLKLGTVPSAMKRSVELAGIAEVGPARMPVQELSKEDDEKITEMLKYYGLK</sequence>
<evidence type="ECO:0000256" key="13">
    <source>
        <dbReference type="PIRNR" id="PIRNR001365"/>
    </source>
</evidence>
<gene>
    <name evidence="16" type="primary">dapA</name>
    <name evidence="16" type="ORF">EUBIFOR_01700</name>
</gene>
<dbReference type="Proteomes" id="UP000004315">
    <property type="component" value="Unassembled WGS sequence"/>
</dbReference>
<feature type="active site" description="Proton donor/acceptor" evidence="14">
    <location>
        <position position="135"/>
    </location>
</feature>